<dbReference type="PANTHER" id="PTHR47926">
    <property type="entry name" value="PENTATRICOPEPTIDE REPEAT-CONTAINING PROTEIN"/>
    <property type="match status" value="1"/>
</dbReference>
<evidence type="ECO:0000256" key="2">
    <source>
        <dbReference type="PROSITE-ProRule" id="PRU00708"/>
    </source>
</evidence>
<dbReference type="PANTHER" id="PTHR47926:SF382">
    <property type="entry name" value="PENTACOTRIPEPTIDE-REPEAT REGION OF PRORP DOMAIN-CONTAINING PROTEIN"/>
    <property type="match status" value="1"/>
</dbReference>
<evidence type="ECO:0000313" key="4">
    <source>
        <dbReference type="Proteomes" id="UP000215914"/>
    </source>
</evidence>
<reference evidence="3" key="2">
    <citation type="submission" date="2020-06" db="EMBL/GenBank/DDBJ databases">
        <title>Helianthus annuus Genome sequencing and assembly Release 2.</title>
        <authorList>
            <person name="Gouzy J."/>
            <person name="Langlade N."/>
            <person name="Munos S."/>
        </authorList>
    </citation>
    <scope>NUCLEOTIDE SEQUENCE</scope>
    <source>
        <tissue evidence="3">Leaves</tissue>
    </source>
</reference>
<reference evidence="3" key="1">
    <citation type="journal article" date="2017" name="Nature">
        <title>The sunflower genome provides insights into oil metabolism, flowering and Asterid evolution.</title>
        <authorList>
            <person name="Badouin H."/>
            <person name="Gouzy J."/>
            <person name="Grassa C.J."/>
            <person name="Murat F."/>
            <person name="Staton S.E."/>
            <person name="Cottret L."/>
            <person name="Lelandais-Briere C."/>
            <person name="Owens G.L."/>
            <person name="Carrere S."/>
            <person name="Mayjonade B."/>
            <person name="Legrand L."/>
            <person name="Gill N."/>
            <person name="Kane N.C."/>
            <person name="Bowers J.E."/>
            <person name="Hubner S."/>
            <person name="Bellec A."/>
            <person name="Berard A."/>
            <person name="Berges H."/>
            <person name="Blanchet N."/>
            <person name="Boniface M.C."/>
            <person name="Brunel D."/>
            <person name="Catrice O."/>
            <person name="Chaidir N."/>
            <person name="Claudel C."/>
            <person name="Donnadieu C."/>
            <person name="Faraut T."/>
            <person name="Fievet G."/>
            <person name="Helmstetter N."/>
            <person name="King M."/>
            <person name="Knapp S.J."/>
            <person name="Lai Z."/>
            <person name="Le Paslier M.C."/>
            <person name="Lippi Y."/>
            <person name="Lorenzon L."/>
            <person name="Mandel J.R."/>
            <person name="Marage G."/>
            <person name="Marchand G."/>
            <person name="Marquand E."/>
            <person name="Bret-Mestries E."/>
            <person name="Morien E."/>
            <person name="Nambeesan S."/>
            <person name="Nguyen T."/>
            <person name="Pegot-Espagnet P."/>
            <person name="Pouilly N."/>
            <person name="Raftis F."/>
            <person name="Sallet E."/>
            <person name="Schiex T."/>
            <person name="Thomas J."/>
            <person name="Vandecasteele C."/>
            <person name="Vares D."/>
            <person name="Vear F."/>
            <person name="Vautrin S."/>
            <person name="Crespi M."/>
            <person name="Mangin B."/>
            <person name="Burke J.M."/>
            <person name="Salse J."/>
            <person name="Munos S."/>
            <person name="Vincourt P."/>
            <person name="Rieseberg L.H."/>
            <person name="Langlade N.B."/>
        </authorList>
    </citation>
    <scope>NUCLEOTIDE SEQUENCE</scope>
    <source>
        <tissue evidence="3">Leaves</tissue>
    </source>
</reference>
<dbReference type="Proteomes" id="UP000215914">
    <property type="component" value="Unassembled WGS sequence"/>
</dbReference>
<dbReference type="GO" id="GO:0009451">
    <property type="term" value="P:RNA modification"/>
    <property type="evidence" value="ECO:0007669"/>
    <property type="project" value="InterPro"/>
</dbReference>
<feature type="repeat" description="PPR" evidence="2">
    <location>
        <begin position="119"/>
        <end position="153"/>
    </location>
</feature>
<dbReference type="NCBIfam" id="TIGR00756">
    <property type="entry name" value="PPR"/>
    <property type="match status" value="1"/>
</dbReference>
<dbReference type="Gene3D" id="1.25.40.10">
    <property type="entry name" value="Tetratricopeptide repeat domain"/>
    <property type="match status" value="1"/>
</dbReference>
<name>A0A9K3NSG4_HELAN</name>
<dbReference type="InterPro" id="IPR046960">
    <property type="entry name" value="PPR_At4g14850-like_plant"/>
</dbReference>
<comment type="caution">
    <text evidence="3">The sequence shown here is derived from an EMBL/GenBank/DDBJ whole genome shotgun (WGS) entry which is preliminary data.</text>
</comment>
<evidence type="ECO:0000256" key="1">
    <source>
        <dbReference type="ARBA" id="ARBA00022737"/>
    </source>
</evidence>
<dbReference type="Pfam" id="PF01535">
    <property type="entry name" value="PPR"/>
    <property type="match status" value="1"/>
</dbReference>
<dbReference type="AlphaFoldDB" id="A0A9K3NSG4"/>
<keyword evidence="1" id="KW-0677">Repeat</keyword>
<organism evidence="3 4">
    <name type="scientific">Helianthus annuus</name>
    <name type="common">Common sunflower</name>
    <dbReference type="NCBI Taxonomy" id="4232"/>
    <lineage>
        <taxon>Eukaryota</taxon>
        <taxon>Viridiplantae</taxon>
        <taxon>Streptophyta</taxon>
        <taxon>Embryophyta</taxon>
        <taxon>Tracheophyta</taxon>
        <taxon>Spermatophyta</taxon>
        <taxon>Magnoliopsida</taxon>
        <taxon>eudicotyledons</taxon>
        <taxon>Gunneridae</taxon>
        <taxon>Pentapetalae</taxon>
        <taxon>asterids</taxon>
        <taxon>campanulids</taxon>
        <taxon>Asterales</taxon>
        <taxon>Asteraceae</taxon>
        <taxon>Asteroideae</taxon>
        <taxon>Heliantheae alliance</taxon>
        <taxon>Heliantheae</taxon>
        <taxon>Helianthus</taxon>
    </lineage>
</organism>
<dbReference type="Gramene" id="mRNA:HanXRQr2_Chr04g0174841">
    <property type="protein sequence ID" value="mRNA:HanXRQr2_Chr04g0174841"/>
    <property type="gene ID" value="HanXRQr2_Chr04g0174841"/>
</dbReference>
<dbReference type="GO" id="GO:0003723">
    <property type="term" value="F:RNA binding"/>
    <property type="evidence" value="ECO:0007669"/>
    <property type="project" value="InterPro"/>
</dbReference>
<dbReference type="EMBL" id="MNCJ02000319">
    <property type="protein sequence ID" value="KAF5810876.1"/>
    <property type="molecule type" value="Genomic_DNA"/>
</dbReference>
<dbReference type="InterPro" id="IPR011990">
    <property type="entry name" value="TPR-like_helical_dom_sf"/>
</dbReference>
<dbReference type="InterPro" id="IPR002885">
    <property type="entry name" value="PPR_rpt"/>
</dbReference>
<gene>
    <name evidence="3" type="ORF">HanXRQr2_Chr04g0174841</name>
</gene>
<protein>
    <submittedName>
        <fullName evidence="3">Tetratricopeptide-like helical domain superfamily</fullName>
    </submittedName>
</protein>
<keyword evidence="4" id="KW-1185">Reference proteome</keyword>
<accession>A0A9K3NSG4</accession>
<proteinExistence type="predicted"/>
<sequence length="251" mass="28816">MVTIQQQSLQKHNSTLQTTFEQNYKNISNILSSTRSRTPRKGIQLHAQIIKLGLQIIPLISHYLISFYSKTKLPIDSQQVLEETHIKSSTTWSSVISSFAQNELPVLAATKAHQLRFFQVMMWAGMVDVYAKCGRNGDARKVFDEMPVRNVVSSSGMIYGFEVNDFTFTSVIRVCGNTTLLGLGKRLHRLCLKLSFGSSSFVGSSLIFCYNKYYMNNKATENEYRNAICRSPFYKFLTFQLYSYTIYNKYF</sequence>
<dbReference type="PROSITE" id="PS51375">
    <property type="entry name" value="PPR"/>
    <property type="match status" value="1"/>
</dbReference>
<evidence type="ECO:0000313" key="3">
    <source>
        <dbReference type="EMBL" id="KAF5810876.1"/>
    </source>
</evidence>